<dbReference type="EMBL" id="JAWHQM010000003">
    <property type="protein sequence ID" value="KAK5626497.1"/>
    <property type="molecule type" value="Genomic_DNA"/>
</dbReference>
<dbReference type="Proteomes" id="UP001305414">
    <property type="component" value="Unassembled WGS sequence"/>
</dbReference>
<comment type="caution">
    <text evidence="1">The sequence shown here is derived from an EMBL/GenBank/DDBJ whole genome shotgun (WGS) entry which is preliminary data.</text>
</comment>
<proteinExistence type="predicted"/>
<name>A0AAN7Z294_9PEZI</name>
<evidence type="ECO:0000313" key="2">
    <source>
        <dbReference type="Proteomes" id="UP001305414"/>
    </source>
</evidence>
<dbReference type="AlphaFoldDB" id="A0AAN7Z294"/>
<evidence type="ECO:0000313" key="1">
    <source>
        <dbReference type="EMBL" id="KAK5626497.1"/>
    </source>
</evidence>
<sequence length="133" mass="15040">MEGRREPSAFPKALREYILVSLLAQNLRTEVPRPVDSRDGNTLHSLRRRGISIATPYHSRGFSNQAARMPVAAYMCAHGRNRSNDIMMLNQYWPGHQNSPEPTILAYGNQITSREGDRVDEICDPTCIVHSYA</sequence>
<gene>
    <name evidence="1" type="ORF">RRF57_002212</name>
</gene>
<reference evidence="1 2" key="1">
    <citation type="submission" date="2023-10" db="EMBL/GenBank/DDBJ databases">
        <title>Draft genome sequence of Xylaria bambusicola isolate GMP-LS, the root and basal stem rot pathogen of sugarcane in Indonesia.</title>
        <authorList>
            <person name="Selvaraj P."/>
            <person name="Muralishankar V."/>
            <person name="Muruganantham S."/>
            <person name="Sp S."/>
            <person name="Haryani S."/>
            <person name="Lau K.J.X."/>
            <person name="Naqvi N.I."/>
        </authorList>
    </citation>
    <scope>NUCLEOTIDE SEQUENCE [LARGE SCALE GENOMIC DNA]</scope>
    <source>
        <strain evidence="1">GMP-LS</strain>
    </source>
</reference>
<keyword evidence="2" id="KW-1185">Reference proteome</keyword>
<protein>
    <submittedName>
        <fullName evidence="1">Uncharacterized protein</fullName>
    </submittedName>
</protein>
<accession>A0AAN7Z294</accession>
<organism evidence="1 2">
    <name type="scientific">Xylaria bambusicola</name>
    <dbReference type="NCBI Taxonomy" id="326684"/>
    <lineage>
        <taxon>Eukaryota</taxon>
        <taxon>Fungi</taxon>
        <taxon>Dikarya</taxon>
        <taxon>Ascomycota</taxon>
        <taxon>Pezizomycotina</taxon>
        <taxon>Sordariomycetes</taxon>
        <taxon>Xylariomycetidae</taxon>
        <taxon>Xylariales</taxon>
        <taxon>Xylariaceae</taxon>
        <taxon>Xylaria</taxon>
    </lineage>
</organism>